<evidence type="ECO:0000256" key="1">
    <source>
        <dbReference type="SAM" id="Phobius"/>
    </source>
</evidence>
<feature type="transmembrane region" description="Helical" evidence="1">
    <location>
        <begin position="45"/>
        <end position="62"/>
    </location>
</feature>
<name>A0A0F9B4C8_9ZZZZ</name>
<keyword evidence="1" id="KW-0812">Transmembrane</keyword>
<dbReference type="EMBL" id="LAZR01039631">
    <property type="protein sequence ID" value="KKL16515.1"/>
    <property type="molecule type" value="Genomic_DNA"/>
</dbReference>
<comment type="caution">
    <text evidence="2">The sequence shown here is derived from an EMBL/GenBank/DDBJ whole genome shotgun (WGS) entry which is preliminary data.</text>
</comment>
<gene>
    <name evidence="2" type="ORF">LCGC14_2494780</name>
</gene>
<proteinExistence type="predicted"/>
<organism evidence="2">
    <name type="scientific">marine sediment metagenome</name>
    <dbReference type="NCBI Taxonomy" id="412755"/>
    <lineage>
        <taxon>unclassified sequences</taxon>
        <taxon>metagenomes</taxon>
        <taxon>ecological metagenomes</taxon>
    </lineage>
</organism>
<keyword evidence="1" id="KW-0472">Membrane</keyword>
<dbReference type="AlphaFoldDB" id="A0A0F9B4C8"/>
<reference evidence="2" key="1">
    <citation type="journal article" date="2015" name="Nature">
        <title>Complex archaea that bridge the gap between prokaryotes and eukaryotes.</title>
        <authorList>
            <person name="Spang A."/>
            <person name="Saw J.H."/>
            <person name="Jorgensen S.L."/>
            <person name="Zaremba-Niedzwiedzka K."/>
            <person name="Martijn J."/>
            <person name="Lind A.E."/>
            <person name="van Eijk R."/>
            <person name="Schleper C."/>
            <person name="Guy L."/>
            <person name="Ettema T.J."/>
        </authorList>
    </citation>
    <scope>NUCLEOTIDE SEQUENCE</scope>
</reference>
<keyword evidence="1" id="KW-1133">Transmembrane helix</keyword>
<evidence type="ECO:0000313" key="2">
    <source>
        <dbReference type="EMBL" id="KKL16515.1"/>
    </source>
</evidence>
<protein>
    <submittedName>
        <fullName evidence="2">Uncharacterized protein</fullName>
    </submittedName>
</protein>
<sequence>MFRITAAIIAALMICLPVGGNLHVALGTGDGHALAFHVPSESMEAGELMVVYPCLFILVLVLHRSRKRKRAGELQPGVSDLT</sequence>
<accession>A0A0F9B4C8</accession>